<protein>
    <submittedName>
        <fullName evidence="6">LysR family transcriptional regulator</fullName>
    </submittedName>
</protein>
<dbReference type="PROSITE" id="PS50931">
    <property type="entry name" value="HTH_LYSR"/>
    <property type="match status" value="1"/>
</dbReference>
<comment type="caution">
    <text evidence="6">The sequence shown here is derived from an EMBL/GenBank/DDBJ whole genome shotgun (WGS) entry which is preliminary data.</text>
</comment>
<dbReference type="SUPFAM" id="SSF46785">
    <property type="entry name" value="Winged helix' DNA-binding domain"/>
    <property type="match status" value="1"/>
</dbReference>
<dbReference type="EMBL" id="WTYO01000005">
    <property type="protein sequence ID" value="MXO69402.1"/>
    <property type="molecule type" value="Genomic_DNA"/>
</dbReference>
<dbReference type="InterPro" id="IPR036388">
    <property type="entry name" value="WH-like_DNA-bd_sf"/>
</dbReference>
<evidence type="ECO:0000256" key="3">
    <source>
        <dbReference type="ARBA" id="ARBA00023125"/>
    </source>
</evidence>
<dbReference type="Gene3D" id="3.40.190.10">
    <property type="entry name" value="Periplasmic binding protein-like II"/>
    <property type="match status" value="2"/>
</dbReference>
<dbReference type="InterPro" id="IPR000847">
    <property type="entry name" value="LysR_HTH_N"/>
</dbReference>
<dbReference type="PANTHER" id="PTHR30126">
    <property type="entry name" value="HTH-TYPE TRANSCRIPTIONAL REGULATOR"/>
    <property type="match status" value="1"/>
</dbReference>
<name>A0ABW9UZZ1_9SPHN</name>
<dbReference type="PANTHER" id="PTHR30126:SF2">
    <property type="entry name" value="HTH-TYPE TRANSCRIPTIONAL REGULATOR YJIE"/>
    <property type="match status" value="1"/>
</dbReference>
<evidence type="ECO:0000256" key="1">
    <source>
        <dbReference type="ARBA" id="ARBA00009437"/>
    </source>
</evidence>
<dbReference type="RefSeq" id="WP_160734027.1">
    <property type="nucleotide sequence ID" value="NZ_CP139719.1"/>
</dbReference>
<comment type="similarity">
    <text evidence="1">Belongs to the LysR transcriptional regulatory family.</text>
</comment>
<sequence>MELKWLEDLEALARIGHFARTAETRLITQSALSRRIQALEGWVGVQLVDRTKHPIALTTAGREFLDASRKIVDWAYDAQERAGSSARMSKDSITIGSMHTLSLYFLPRLIASLTQSVGRLSSSIETVPRNIDEYLYNLRTGVSDFYVGYLHPNINFDVDPDQYPRLLIGTDRLVPCASDPAMFERLSDSCDEPIPYLAFHPSSITHKIVKGCLDRAPFGKRLDIVYRATLAEALSAAATLDLGIAWLPESLLMGPGAASALHVHDGPWCEPLDIIIVRSRANERPIVNRIWAELEENYATGHRAADG</sequence>
<evidence type="ECO:0000256" key="2">
    <source>
        <dbReference type="ARBA" id="ARBA00023015"/>
    </source>
</evidence>
<keyword evidence="7" id="KW-1185">Reference proteome</keyword>
<dbReference type="Proteomes" id="UP000444401">
    <property type="component" value="Unassembled WGS sequence"/>
</dbReference>
<keyword evidence="4" id="KW-0804">Transcription</keyword>
<dbReference type="InterPro" id="IPR036390">
    <property type="entry name" value="WH_DNA-bd_sf"/>
</dbReference>
<dbReference type="Gene3D" id="1.10.10.10">
    <property type="entry name" value="Winged helix-like DNA-binding domain superfamily/Winged helix DNA-binding domain"/>
    <property type="match status" value="1"/>
</dbReference>
<evidence type="ECO:0000313" key="7">
    <source>
        <dbReference type="Proteomes" id="UP000444401"/>
    </source>
</evidence>
<feature type="domain" description="HTH lysR-type" evidence="5">
    <location>
        <begin position="1"/>
        <end position="58"/>
    </location>
</feature>
<proteinExistence type="inferred from homology"/>
<keyword evidence="3" id="KW-0238">DNA-binding</keyword>
<dbReference type="CDD" id="cd05466">
    <property type="entry name" value="PBP2_LTTR_substrate"/>
    <property type="match status" value="1"/>
</dbReference>
<dbReference type="InterPro" id="IPR005119">
    <property type="entry name" value="LysR_subst-bd"/>
</dbReference>
<dbReference type="SUPFAM" id="SSF53850">
    <property type="entry name" value="Periplasmic binding protein-like II"/>
    <property type="match status" value="1"/>
</dbReference>
<reference evidence="6 7" key="1">
    <citation type="submission" date="2019-12" db="EMBL/GenBank/DDBJ databases">
        <title>Genomic-based taxomic classification of the family Erythrobacteraceae.</title>
        <authorList>
            <person name="Xu L."/>
        </authorList>
    </citation>
    <scope>NUCLEOTIDE SEQUENCE [LARGE SCALE GENOMIC DNA]</scope>
    <source>
        <strain evidence="6 7">H32</strain>
    </source>
</reference>
<organism evidence="6 7">
    <name type="scientific">Pelagerythrobacter marinus</name>
    <dbReference type="NCBI Taxonomy" id="538382"/>
    <lineage>
        <taxon>Bacteria</taxon>
        <taxon>Pseudomonadati</taxon>
        <taxon>Pseudomonadota</taxon>
        <taxon>Alphaproteobacteria</taxon>
        <taxon>Sphingomonadales</taxon>
        <taxon>Erythrobacteraceae</taxon>
        <taxon>Pelagerythrobacter</taxon>
    </lineage>
</organism>
<dbReference type="Pfam" id="PF03466">
    <property type="entry name" value="LysR_substrate"/>
    <property type="match status" value="1"/>
</dbReference>
<gene>
    <name evidence="6" type="ORF">GRI72_11260</name>
</gene>
<dbReference type="Pfam" id="PF00126">
    <property type="entry name" value="HTH_1"/>
    <property type="match status" value="1"/>
</dbReference>
<accession>A0ABW9UZZ1</accession>
<evidence type="ECO:0000259" key="5">
    <source>
        <dbReference type="PROSITE" id="PS50931"/>
    </source>
</evidence>
<evidence type="ECO:0000313" key="6">
    <source>
        <dbReference type="EMBL" id="MXO69402.1"/>
    </source>
</evidence>
<evidence type="ECO:0000256" key="4">
    <source>
        <dbReference type="ARBA" id="ARBA00023163"/>
    </source>
</evidence>
<keyword evidence="2" id="KW-0805">Transcription regulation</keyword>